<dbReference type="GO" id="GO:0003677">
    <property type="term" value="F:DNA binding"/>
    <property type="evidence" value="ECO:0007669"/>
    <property type="project" value="InterPro"/>
</dbReference>
<dbReference type="OrthoDB" id="4132249at2759"/>
<dbReference type="GO" id="GO:0000981">
    <property type="term" value="F:DNA-binding transcription factor activity, RNA polymerase II-specific"/>
    <property type="evidence" value="ECO:0007669"/>
    <property type="project" value="InterPro"/>
</dbReference>
<evidence type="ECO:0000313" key="5">
    <source>
        <dbReference type="EMBL" id="KAF4948875.1"/>
    </source>
</evidence>
<reference evidence="5" key="1">
    <citation type="journal article" date="2020" name="BMC Genomics">
        <title>Correction to: Identification and distribution of gene clusters required for synthesis of sphingolipid metabolism inhibitors in diverse species of the filamentous fungus Fusarium.</title>
        <authorList>
            <person name="Kim H.S."/>
            <person name="Lohmar J.M."/>
            <person name="Busman M."/>
            <person name="Brown D.W."/>
            <person name="Naumann T.A."/>
            <person name="Divon H.H."/>
            <person name="Lysoe E."/>
            <person name="Uhlig S."/>
            <person name="Proctor R.H."/>
        </authorList>
    </citation>
    <scope>NUCLEOTIDE SEQUENCE</scope>
    <source>
        <strain evidence="5">NRRL 20472</strain>
    </source>
</reference>
<accession>A0A8H4WT19</accession>
<evidence type="ECO:0000256" key="2">
    <source>
        <dbReference type="ARBA" id="ARBA00023242"/>
    </source>
</evidence>
<protein>
    <recommendedName>
        <fullName evidence="4">Zn(2)-C6 fungal-type domain-containing protein</fullName>
    </recommendedName>
</protein>
<keyword evidence="6" id="KW-1185">Reference proteome</keyword>
<dbReference type="AlphaFoldDB" id="A0A8H4WT19"/>
<dbReference type="PANTHER" id="PTHR31668:SF20">
    <property type="entry name" value="ZN(II)2CYS6 TRANSCRIPTION FACTOR (EUROFUNG)"/>
    <property type="match status" value="1"/>
</dbReference>
<feature type="compositionally biased region" description="Polar residues" evidence="3">
    <location>
        <begin position="717"/>
        <end position="751"/>
    </location>
</feature>
<feature type="region of interest" description="Disordered" evidence="3">
    <location>
        <begin position="702"/>
        <end position="757"/>
    </location>
</feature>
<dbReference type="InterPro" id="IPR036864">
    <property type="entry name" value="Zn2-C6_fun-type_DNA-bd_sf"/>
</dbReference>
<dbReference type="Proteomes" id="UP000622797">
    <property type="component" value="Unassembled WGS sequence"/>
</dbReference>
<dbReference type="Pfam" id="PF04082">
    <property type="entry name" value="Fungal_trans"/>
    <property type="match status" value="1"/>
</dbReference>
<dbReference type="InterPro" id="IPR001138">
    <property type="entry name" value="Zn2Cys6_DnaBD"/>
</dbReference>
<keyword evidence="1" id="KW-0479">Metal-binding</keyword>
<dbReference type="SMART" id="SM00906">
    <property type="entry name" value="Fungal_trans"/>
    <property type="match status" value="1"/>
</dbReference>
<sequence>MYLLNLVPLVTPHPSPSVAGLGFSGSHPRSFPRNLLLLQTRFSPHLLVFPSFPNLIFFIHIFHTLQKHLKLHLHDLQVLQAFGRQLANIDIDIDKSYALSTPGHPNDPPHYGSRRKGRITPVPAALKPALPISHTILPAHPLDRLPSRPEYTFETTTLIAGPPQNPQTFRLAGCFRLPHDSLQNTEHFKASGLSRSLRTFIMTQAVKRACDACHRRKVKCDGINPCRNCSTASLSCTYNAIPQKKGPKGSRAKVISELRENQRQTSLAAKVHNRMHGLPCPTPINSALNPTPGLVSGELIKSAVNFYFDNLYAQLPVLDRTQIESQMQYMEQSRDSYCLMTSLCAFMMLQPGMNMPPVDTYSVDGSLGANIISSQLLLEECQRVRKGGDYYDSINLNVLVTNLFIFGCYYSMEMHDKAWYHLREATTMIHMIGMNKEEHYAQFEASEAIRRRRLFWLLFVTERSYAVQRHHPLTLQATIHPSSMGDDPADGMYPDLNNFFLLCNLYRPIDDAFLVTWRHGCRHLDAQHITTLHKQLQERPNSFGQENSFVSDQQWLKNTLWQLNGNAEDSMSFQYPVNMSRELLAQLVSNFPNQGMELMGSGIIPKLLETCLNLTEVLANIPQPGSPFTPGPRQWLSQLLSIVDAIRAGDYRFVPSLLSKVTEILPRVVDPTLKNAPENVLKMDDMFDGFGNAGMAQMPVEDYNQGLPMDDYETKYQDLSGNTPDSLPNSNASNGTPPGTQPGNDMSTPFVSSPGVMSPGMEYPHNMSGFNCAPMSDIGINPLGGVAPPNQINPMQHQQQRMQVHYDDNPPINTQSGFK</sequence>
<evidence type="ECO:0000256" key="1">
    <source>
        <dbReference type="ARBA" id="ARBA00022723"/>
    </source>
</evidence>
<dbReference type="InterPro" id="IPR050797">
    <property type="entry name" value="Carb_Metab_Trans_Reg"/>
</dbReference>
<feature type="region of interest" description="Disordered" evidence="3">
    <location>
        <begin position="795"/>
        <end position="819"/>
    </location>
</feature>
<dbReference type="CDD" id="cd12148">
    <property type="entry name" value="fungal_TF_MHR"/>
    <property type="match status" value="1"/>
</dbReference>
<dbReference type="CDD" id="cd00067">
    <property type="entry name" value="GAL4"/>
    <property type="match status" value="1"/>
</dbReference>
<dbReference type="PANTHER" id="PTHR31668">
    <property type="entry name" value="GLUCOSE TRANSPORT TRANSCRIPTION REGULATOR RGT1-RELATED-RELATED"/>
    <property type="match status" value="1"/>
</dbReference>
<dbReference type="InterPro" id="IPR007219">
    <property type="entry name" value="XnlR_reg_dom"/>
</dbReference>
<dbReference type="GO" id="GO:0008270">
    <property type="term" value="F:zinc ion binding"/>
    <property type="evidence" value="ECO:0007669"/>
    <property type="project" value="InterPro"/>
</dbReference>
<organism evidence="5 6">
    <name type="scientific">Fusarium sarcochroum</name>
    <dbReference type="NCBI Taxonomy" id="1208366"/>
    <lineage>
        <taxon>Eukaryota</taxon>
        <taxon>Fungi</taxon>
        <taxon>Dikarya</taxon>
        <taxon>Ascomycota</taxon>
        <taxon>Pezizomycotina</taxon>
        <taxon>Sordariomycetes</taxon>
        <taxon>Hypocreomycetidae</taxon>
        <taxon>Hypocreales</taxon>
        <taxon>Nectriaceae</taxon>
        <taxon>Fusarium</taxon>
        <taxon>Fusarium lateritium species complex</taxon>
    </lineage>
</organism>
<dbReference type="SMART" id="SM00066">
    <property type="entry name" value="GAL4"/>
    <property type="match status" value="1"/>
</dbReference>
<reference evidence="5" key="2">
    <citation type="submission" date="2020-05" db="EMBL/GenBank/DDBJ databases">
        <authorList>
            <person name="Kim H.-S."/>
            <person name="Proctor R.H."/>
            <person name="Brown D.W."/>
        </authorList>
    </citation>
    <scope>NUCLEOTIDE SEQUENCE</scope>
    <source>
        <strain evidence="5">NRRL 20472</strain>
    </source>
</reference>
<dbReference type="Gene3D" id="4.10.240.10">
    <property type="entry name" value="Zn(2)-C6 fungal-type DNA-binding domain"/>
    <property type="match status" value="1"/>
</dbReference>
<dbReference type="EMBL" id="JABEXW010001029">
    <property type="protein sequence ID" value="KAF4948875.1"/>
    <property type="molecule type" value="Genomic_DNA"/>
</dbReference>
<gene>
    <name evidence="5" type="ORF">FSARC_13616</name>
</gene>
<name>A0A8H4WT19_9HYPO</name>
<dbReference type="GO" id="GO:0006351">
    <property type="term" value="P:DNA-templated transcription"/>
    <property type="evidence" value="ECO:0007669"/>
    <property type="project" value="InterPro"/>
</dbReference>
<dbReference type="PROSITE" id="PS00463">
    <property type="entry name" value="ZN2_CY6_FUNGAL_1"/>
    <property type="match status" value="1"/>
</dbReference>
<evidence type="ECO:0000259" key="4">
    <source>
        <dbReference type="PROSITE" id="PS50048"/>
    </source>
</evidence>
<comment type="caution">
    <text evidence="5">The sequence shown here is derived from an EMBL/GenBank/DDBJ whole genome shotgun (WGS) entry which is preliminary data.</text>
</comment>
<evidence type="ECO:0000313" key="6">
    <source>
        <dbReference type="Proteomes" id="UP000622797"/>
    </source>
</evidence>
<keyword evidence="2" id="KW-0539">Nucleus</keyword>
<evidence type="ECO:0000256" key="3">
    <source>
        <dbReference type="SAM" id="MobiDB-lite"/>
    </source>
</evidence>
<feature type="domain" description="Zn(2)-C6 fungal-type" evidence="4">
    <location>
        <begin position="209"/>
        <end position="238"/>
    </location>
</feature>
<proteinExistence type="predicted"/>
<dbReference type="Pfam" id="PF00172">
    <property type="entry name" value="Zn_clus"/>
    <property type="match status" value="1"/>
</dbReference>
<dbReference type="PROSITE" id="PS50048">
    <property type="entry name" value="ZN2_CY6_FUNGAL_2"/>
    <property type="match status" value="1"/>
</dbReference>
<dbReference type="SUPFAM" id="SSF57701">
    <property type="entry name" value="Zn2/Cys6 DNA-binding domain"/>
    <property type="match status" value="1"/>
</dbReference>